<dbReference type="GO" id="GO:1901135">
    <property type="term" value="P:carbohydrate derivative metabolic process"/>
    <property type="evidence" value="ECO:0007669"/>
    <property type="project" value="InterPro"/>
</dbReference>
<dbReference type="Gene3D" id="3.40.50.10490">
    <property type="entry name" value="Glucose-6-phosphate isomerase like protein, domain 1"/>
    <property type="match status" value="1"/>
</dbReference>
<dbReference type="STRING" id="1111738.GCA_000427905_01857"/>
<dbReference type="EMBL" id="QGUI02000208">
    <property type="protein sequence ID" value="MFO7193401.1"/>
    <property type="molecule type" value="Genomic_DNA"/>
</dbReference>
<gene>
    <name evidence="2" type="ORF">DIU77_014260</name>
    <name evidence="3" type="ORF">DIU77_09350</name>
</gene>
<evidence type="ECO:0000313" key="2">
    <source>
        <dbReference type="EMBL" id="MFO7193401.1"/>
    </source>
</evidence>
<protein>
    <submittedName>
        <fullName evidence="3">SIS domain-containing protein</fullName>
    </submittedName>
</protein>
<evidence type="ECO:0000313" key="4">
    <source>
        <dbReference type="Proteomes" id="UP000249324"/>
    </source>
</evidence>
<dbReference type="InterPro" id="IPR046348">
    <property type="entry name" value="SIS_dom_sf"/>
</dbReference>
<dbReference type="GO" id="GO:0097367">
    <property type="term" value="F:carbohydrate derivative binding"/>
    <property type="evidence" value="ECO:0007669"/>
    <property type="project" value="InterPro"/>
</dbReference>
<dbReference type="AlphaFoldDB" id="A0A2W4JUD8"/>
<dbReference type="NCBIfam" id="NF002805">
    <property type="entry name" value="PRK02947.1"/>
    <property type="match status" value="1"/>
</dbReference>
<dbReference type="Pfam" id="PF13580">
    <property type="entry name" value="SIS_2"/>
    <property type="match status" value="1"/>
</dbReference>
<dbReference type="InterPro" id="IPR001347">
    <property type="entry name" value="SIS_dom"/>
</dbReference>
<organism evidence="3">
    <name type="scientific">Thermocrispum agreste</name>
    <dbReference type="NCBI Taxonomy" id="37925"/>
    <lineage>
        <taxon>Bacteria</taxon>
        <taxon>Bacillati</taxon>
        <taxon>Actinomycetota</taxon>
        <taxon>Actinomycetes</taxon>
        <taxon>Pseudonocardiales</taxon>
        <taxon>Pseudonocardiaceae</taxon>
        <taxon>Thermocrispum</taxon>
    </lineage>
</organism>
<evidence type="ECO:0000313" key="3">
    <source>
        <dbReference type="EMBL" id="PZM97407.1"/>
    </source>
</evidence>
<feature type="domain" description="SIS" evidence="1">
    <location>
        <begin position="33"/>
        <end position="220"/>
    </location>
</feature>
<reference evidence="2 4" key="3">
    <citation type="journal article" date="2021" name="BMC Genomics">
        <title>Genome-resolved metagenome and metatranscriptome analyses of thermophilic composting reveal key bacterial players and their metabolic interactions.</title>
        <authorList>
            <person name="Braga L.P.P."/>
            <person name="Pereira R.V."/>
            <person name="Martins L.F."/>
            <person name="Moura L.M.S."/>
            <person name="Sanchez F.B."/>
            <person name="Patane J.S.L."/>
            <person name="da Silva A.M."/>
            <person name="Setubal J.C."/>
        </authorList>
    </citation>
    <scope>NUCLEOTIDE SEQUENCE [LARGE SCALE GENOMIC DNA]</scope>
    <source>
        <strain evidence="2">ZC4RG45</strain>
    </source>
</reference>
<dbReference type="SUPFAM" id="SSF53697">
    <property type="entry name" value="SIS domain"/>
    <property type="match status" value="1"/>
</dbReference>
<proteinExistence type="predicted"/>
<reference evidence="2" key="4">
    <citation type="submission" date="2023-08" db="EMBL/GenBank/DDBJ databases">
        <authorList>
            <person name="Guima S.E.S."/>
            <person name="Martins L.F."/>
            <person name="Silva A.M."/>
            <person name="Setubal J.C."/>
        </authorList>
    </citation>
    <scope>NUCLEOTIDE SEQUENCE</scope>
    <source>
        <strain evidence="2">ZC4RG45</strain>
    </source>
</reference>
<dbReference type="Proteomes" id="UP000249324">
    <property type="component" value="Unassembled WGS sequence"/>
</dbReference>
<dbReference type="EMBL" id="QGUI01000313">
    <property type="protein sequence ID" value="PZM97407.1"/>
    <property type="molecule type" value="Genomic_DNA"/>
</dbReference>
<reference evidence="3" key="1">
    <citation type="submission" date="2018-05" db="EMBL/GenBank/DDBJ databases">
        <authorList>
            <person name="Lanie J.A."/>
            <person name="Ng W.-L."/>
            <person name="Kazmierczak K.M."/>
            <person name="Andrzejewski T.M."/>
            <person name="Davidsen T.M."/>
            <person name="Wayne K.J."/>
            <person name="Tettelin H."/>
            <person name="Glass J.I."/>
            <person name="Rusch D."/>
            <person name="Podicherti R."/>
            <person name="Tsui H.-C.T."/>
            <person name="Winkler M.E."/>
        </authorList>
    </citation>
    <scope>NUCLEOTIDE SEQUENCE</scope>
    <source>
        <strain evidence="3">ZC4RG45</strain>
    </source>
</reference>
<dbReference type="PROSITE" id="PS51464">
    <property type="entry name" value="SIS"/>
    <property type="match status" value="1"/>
</dbReference>
<name>A0A2W4JUD8_9PSEU</name>
<evidence type="ECO:0000259" key="1">
    <source>
        <dbReference type="PROSITE" id="PS51464"/>
    </source>
</evidence>
<accession>A0A2W4JUD8</accession>
<comment type="caution">
    <text evidence="3">The sequence shown here is derived from an EMBL/GenBank/DDBJ whole genome shotgun (WGS) entry which is preliminary data.</text>
</comment>
<sequence>MSVSRSYLDTMIERLQRMRDTQLDAITEAARVCADTILGDNLVFTFGTGHGGFAALEMFPRTGTITGFRPIVDTPIALMHHVWGDMGTFQYRFLHTRPGYGPVILKANRARDGDALMLFSHSGINNVILDMALEFKQAGRPVIAITSVPHSSAVPSRHSSGKRLYEVADVVVDTGVPKLDAAQYIDGLEHPVGPTSTSIAIAAGHAIVSATTEEIVRRGKKPYVMVNTNTASVEEAHRKNEENYEELWRLLCKR</sequence>
<reference evidence="2" key="2">
    <citation type="submission" date="2018-05" db="EMBL/GenBank/DDBJ databases">
        <authorList>
            <person name="Moura L."/>
            <person name="Setubal J.C."/>
        </authorList>
    </citation>
    <scope>NUCLEOTIDE SEQUENCE</scope>
    <source>
        <strain evidence="2">ZC4RG45</strain>
    </source>
</reference>